<dbReference type="GO" id="GO:0000403">
    <property type="term" value="F:Y-form DNA binding"/>
    <property type="evidence" value="ECO:0007669"/>
    <property type="project" value="TreeGrafter"/>
</dbReference>
<comment type="subcellular location">
    <subcellularLocation>
        <location evidence="1">Mitochondrion</location>
    </subcellularLocation>
</comment>
<dbReference type="Gene3D" id="3.30.420.10">
    <property type="entry name" value="Ribonuclease H-like superfamily/Ribonuclease H"/>
    <property type="match status" value="1"/>
</dbReference>
<dbReference type="GO" id="GO:0046872">
    <property type="term" value="F:metal ion binding"/>
    <property type="evidence" value="ECO:0007669"/>
    <property type="project" value="UniProtKB-KW"/>
</dbReference>
<keyword evidence="3" id="KW-0540">Nuclease</keyword>
<organism evidence="14 15">
    <name type="scientific">Saccharomyces arboricola (strain H-6 / AS 2.3317 / CBS 10644)</name>
    <name type="common">Yeast</name>
    <dbReference type="NCBI Taxonomy" id="1160507"/>
    <lineage>
        <taxon>Eukaryota</taxon>
        <taxon>Fungi</taxon>
        <taxon>Dikarya</taxon>
        <taxon>Ascomycota</taxon>
        <taxon>Saccharomycotina</taxon>
        <taxon>Saccharomycetes</taxon>
        <taxon>Saccharomycetales</taxon>
        <taxon>Saccharomycetaceae</taxon>
        <taxon>Saccharomyces</taxon>
    </lineage>
</organism>
<keyword evidence="7" id="KW-0460">Magnesium</keyword>
<dbReference type="OrthoDB" id="5552842at2759"/>
<evidence type="ECO:0000313" key="15">
    <source>
        <dbReference type="Proteomes" id="UP000006968"/>
    </source>
</evidence>
<comment type="caution">
    <text evidence="14">The sequence shown here is derived from an EMBL/GenBank/DDBJ whole genome shotgun (WGS) entry which is preliminary data.</text>
</comment>
<keyword evidence="9" id="KW-0496">Mitochondrion</keyword>
<evidence type="ECO:0000256" key="2">
    <source>
        <dbReference type="ARBA" id="ARBA00011738"/>
    </source>
</evidence>
<dbReference type="Proteomes" id="UP000006968">
    <property type="component" value="Chromosome XI"/>
</dbReference>
<evidence type="ECO:0000256" key="11">
    <source>
        <dbReference type="ARBA" id="ARBA00029488"/>
    </source>
</evidence>
<keyword evidence="8" id="KW-0809">Transit peptide</keyword>
<feature type="domain" description="Mitochondrial resolvase Ydc2 catalytic" evidence="13">
    <location>
        <begin position="69"/>
        <end position="315"/>
    </location>
</feature>
<dbReference type="GO" id="GO:0008821">
    <property type="term" value="F:crossover junction DNA endonuclease activity"/>
    <property type="evidence" value="ECO:0007669"/>
    <property type="project" value="UniProtKB-EC"/>
</dbReference>
<evidence type="ECO:0000256" key="10">
    <source>
        <dbReference type="ARBA" id="ARBA00029354"/>
    </source>
</evidence>
<name>J8Q5M9_SACAR</name>
<dbReference type="FunFam" id="3.30.420.10:FF:000160">
    <property type="entry name" value="Cruciform cutting endonuclease"/>
    <property type="match status" value="1"/>
</dbReference>
<evidence type="ECO:0000313" key="14">
    <source>
        <dbReference type="EMBL" id="EJS42909.1"/>
    </source>
</evidence>
<keyword evidence="6" id="KW-0378">Hydrolase</keyword>
<dbReference type="EC" id="3.1.21.10" evidence="11"/>
<keyword evidence="15" id="KW-1185">Reference proteome</keyword>
<accession>J8Q5M9</accession>
<dbReference type="AlphaFoldDB" id="J8Q5M9"/>
<dbReference type="InterPro" id="IPR039197">
    <property type="entry name" value="Mrs1/Cce1"/>
</dbReference>
<keyword evidence="4" id="KW-0479">Metal-binding</keyword>
<evidence type="ECO:0000259" key="13">
    <source>
        <dbReference type="Pfam" id="PF09159"/>
    </source>
</evidence>
<reference evidence="14 15" key="1">
    <citation type="journal article" date="2013" name="BMC Genomics">
        <title>High quality de novo sequencing and assembly of the Saccharomyces arboricolus genome.</title>
        <authorList>
            <person name="Liti G."/>
            <person name="Nguyen Ba A.N."/>
            <person name="Blythe M."/>
            <person name="Mueller C.A."/>
            <person name="Bergstroem A."/>
            <person name="Cubillos F.A."/>
            <person name="Dafhnis-Calas F."/>
            <person name="Khoshraftar S."/>
            <person name="Malla S."/>
            <person name="Mehta N."/>
            <person name="Siow C.C."/>
            <person name="Warringer J."/>
            <person name="Moses A.M."/>
            <person name="Louis E.J."/>
            <person name="Nieduszynski C.A."/>
        </authorList>
    </citation>
    <scope>NUCLEOTIDE SEQUENCE [LARGE SCALE GENOMIC DNA]</scope>
    <source>
        <strain evidence="15">H-6 / AS 2.3317 / CBS 10644</strain>
    </source>
</reference>
<protein>
    <recommendedName>
        <fullName evidence="12">Cruciform cutting endonuclease 1, mitochondrial</fullName>
        <ecNumber evidence="11">3.1.21.10</ecNumber>
    </recommendedName>
</protein>
<dbReference type="GO" id="GO:0070336">
    <property type="term" value="F:flap-structured DNA binding"/>
    <property type="evidence" value="ECO:0007669"/>
    <property type="project" value="TreeGrafter"/>
</dbReference>
<dbReference type="PANTHER" id="PTHR28072:SF1">
    <property type="entry name" value="CRUCIFORM CUTTING ENDONUCLEASE 1, MITOCHONDRIAL-RELATED"/>
    <property type="match status" value="1"/>
</dbReference>
<dbReference type="InterPro" id="IPR036397">
    <property type="entry name" value="RNaseH_sf"/>
</dbReference>
<gene>
    <name evidence="14" type="ORF">SU7_2032</name>
</gene>
<evidence type="ECO:0000256" key="5">
    <source>
        <dbReference type="ARBA" id="ARBA00022759"/>
    </source>
</evidence>
<dbReference type="SUPFAM" id="SSF53098">
    <property type="entry name" value="Ribonuclease H-like"/>
    <property type="match status" value="1"/>
</dbReference>
<dbReference type="HOGENOM" id="CLU_055501_0_0_1"/>
<dbReference type="CDD" id="cd16963">
    <property type="entry name" value="CCE1"/>
    <property type="match status" value="1"/>
</dbReference>
<evidence type="ECO:0000256" key="1">
    <source>
        <dbReference type="ARBA" id="ARBA00004173"/>
    </source>
</evidence>
<evidence type="ECO:0000256" key="7">
    <source>
        <dbReference type="ARBA" id="ARBA00022842"/>
    </source>
</evidence>
<comment type="subunit">
    <text evidence="2">Homodimer.</text>
</comment>
<dbReference type="GO" id="GO:0005739">
    <property type="term" value="C:mitochondrion"/>
    <property type="evidence" value="ECO:0007669"/>
    <property type="project" value="UniProtKB-SubCell"/>
</dbReference>
<sequence>MSTPNRAKVLQLIDLCCQSAKSGQLKSISFLIGAANGTTKELKRTYIQKQCEFLEQLRQQKMRHGKISILSMDAGVSNFAFSKMQLSNNNPLPKVLDWQKLNLEEKFFQNLKKMNLNPNETSQLVFDLTEYLFKSEPIPDMFTIERQRARTMSSRYILEPILKVNILEQILFSNLENKVRYTNKTQNASKLRYVVRSSDPHRMTSYWCIPKEETLTGSKKSKSNKYSKDLRIKLVKKIVSSSVFNSEPKNPTKLVEFSDIWGDRIRNALNEKKSFKLYDILEIQDNFGVKKDDDLADSFLHSLSWIEWVKNYETIAELLSSTSLFKMQCQEVFEFCENKIQGLEYLQNAYNSN</sequence>
<evidence type="ECO:0000256" key="4">
    <source>
        <dbReference type="ARBA" id="ARBA00022723"/>
    </source>
</evidence>
<keyword evidence="5" id="KW-0255">Endonuclease</keyword>
<evidence type="ECO:0000256" key="12">
    <source>
        <dbReference type="ARBA" id="ARBA00074320"/>
    </source>
</evidence>
<dbReference type="GO" id="GO:0000402">
    <property type="term" value="F:crossed form four-way junction DNA binding"/>
    <property type="evidence" value="ECO:0007669"/>
    <property type="project" value="TreeGrafter"/>
</dbReference>
<comment type="catalytic activity">
    <reaction evidence="10">
        <text>Endonucleolytic cleavage at a junction such as a reciprocal single-stranded crossover between two homologous DNA duplexes (Holliday junction).</text>
        <dbReference type="EC" id="3.1.21.10"/>
    </reaction>
</comment>
<dbReference type="Pfam" id="PF09159">
    <property type="entry name" value="Ydc2-catalyt"/>
    <property type="match status" value="1"/>
</dbReference>
<dbReference type="InterPro" id="IPR015242">
    <property type="entry name" value="Ydc2_cat"/>
</dbReference>
<evidence type="ECO:0000256" key="3">
    <source>
        <dbReference type="ARBA" id="ARBA00022722"/>
    </source>
</evidence>
<dbReference type="InterPro" id="IPR012337">
    <property type="entry name" value="RNaseH-like_sf"/>
</dbReference>
<dbReference type="EMBL" id="ALIE01000128">
    <property type="protein sequence ID" value="EJS42909.1"/>
    <property type="molecule type" value="Genomic_DNA"/>
</dbReference>
<evidence type="ECO:0000256" key="8">
    <source>
        <dbReference type="ARBA" id="ARBA00022946"/>
    </source>
</evidence>
<proteinExistence type="predicted"/>
<dbReference type="PANTHER" id="PTHR28072">
    <property type="entry name" value="CRUCIFORM CUTTING ENDONUCLEASE 1, MITOCHONDRIAL-RELATED"/>
    <property type="match status" value="1"/>
</dbReference>
<evidence type="ECO:0000256" key="9">
    <source>
        <dbReference type="ARBA" id="ARBA00023128"/>
    </source>
</evidence>
<evidence type="ECO:0000256" key="6">
    <source>
        <dbReference type="ARBA" id="ARBA00022801"/>
    </source>
</evidence>